<organism evidence="7 8">
    <name type="scientific">Meira miltonrushii</name>
    <dbReference type="NCBI Taxonomy" id="1280837"/>
    <lineage>
        <taxon>Eukaryota</taxon>
        <taxon>Fungi</taxon>
        <taxon>Dikarya</taxon>
        <taxon>Basidiomycota</taxon>
        <taxon>Ustilaginomycotina</taxon>
        <taxon>Exobasidiomycetes</taxon>
        <taxon>Exobasidiales</taxon>
        <taxon>Brachybasidiaceae</taxon>
        <taxon>Meira</taxon>
    </lineage>
</organism>
<dbReference type="Gene3D" id="2.130.10.10">
    <property type="entry name" value="YVTN repeat-like/Quinoprotein amine dehydrogenase"/>
    <property type="match status" value="2"/>
</dbReference>
<dbReference type="SMART" id="SM00667">
    <property type="entry name" value="LisH"/>
    <property type="match status" value="1"/>
</dbReference>
<evidence type="ECO:0000256" key="1">
    <source>
        <dbReference type="ARBA" id="ARBA00004123"/>
    </source>
</evidence>
<feature type="compositionally biased region" description="Basic and acidic residues" evidence="6">
    <location>
        <begin position="190"/>
        <end position="211"/>
    </location>
</feature>
<dbReference type="PRINTS" id="PR00320">
    <property type="entry name" value="GPROTEINBRPT"/>
</dbReference>
<keyword evidence="4" id="KW-0539">Nucleus</keyword>
<evidence type="ECO:0000313" key="8">
    <source>
        <dbReference type="Proteomes" id="UP000245771"/>
    </source>
</evidence>
<dbReference type="PROSITE" id="PS00678">
    <property type="entry name" value="WD_REPEATS_1"/>
    <property type="match status" value="4"/>
</dbReference>
<dbReference type="GO" id="GO:0006357">
    <property type="term" value="P:regulation of transcription by RNA polymerase II"/>
    <property type="evidence" value="ECO:0007669"/>
    <property type="project" value="TreeGrafter"/>
</dbReference>
<dbReference type="GeneID" id="37022496"/>
<dbReference type="PANTHER" id="PTHR22846">
    <property type="entry name" value="WD40 REPEAT PROTEIN"/>
    <property type="match status" value="1"/>
</dbReference>
<evidence type="ECO:0000256" key="3">
    <source>
        <dbReference type="ARBA" id="ARBA00022737"/>
    </source>
</evidence>
<dbReference type="GO" id="GO:0003714">
    <property type="term" value="F:transcription corepressor activity"/>
    <property type="evidence" value="ECO:0007669"/>
    <property type="project" value="InterPro"/>
</dbReference>
<dbReference type="FunFam" id="1.20.960.30:FF:000003">
    <property type="entry name" value="Related to Nuclear receptor co-repressor/HDAC3 complex subunit TBLR1"/>
    <property type="match status" value="1"/>
</dbReference>
<feature type="compositionally biased region" description="Polar residues" evidence="6">
    <location>
        <begin position="545"/>
        <end position="565"/>
    </location>
</feature>
<dbReference type="PROSITE" id="PS50896">
    <property type="entry name" value="LISH"/>
    <property type="match status" value="1"/>
</dbReference>
<feature type="compositionally biased region" description="Polar residues" evidence="6">
    <location>
        <begin position="142"/>
        <end position="160"/>
    </location>
</feature>
<dbReference type="InterPro" id="IPR045183">
    <property type="entry name" value="Ebi-like"/>
</dbReference>
<dbReference type="PROSITE" id="PS50082">
    <property type="entry name" value="WD_REPEATS_2"/>
    <property type="match status" value="6"/>
</dbReference>
<dbReference type="Gene3D" id="1.20.960.30">
    <property type="match status" value="1"/>
</dbReference>
<evidence type="ECO:0000256" key="2">
    <source>
        <dbReference type="ARBA" id="ARBA00022574"/>
    </source>
</evidence>
<feature type="compositionally biased region" description="Polar residues" evidence="6">
    <location>
        <begin position="884"/>
        <end position="900"/>
    </location>
</feature>
<dbReference type="InterPro" id="IPR015943">
    <property type="entry name" value="WD40/YVTN_repeat-like_dom_sf"/>
</dbReference>
<evidence type="ECO:0000256" key="6">
    <source>
        <dbReference type="SAM" id="MobiDB-lite"/>
    </source>
</evidence>
<keyword evidence="3" id="KW-0677">Repeat</keyword>
<dbReference type="InterPro" id="IPR036322">
    <property type="entry name" value="WD40_repeat_dom_sf"/>
</dbReference>
<reference evidence="7 8" key="1">
    <citation type="journal article" date="2018" name="Mol. Biol. Evol.">
        <title>Broad Genomic Sampling Reveals a Smut Pathogenic Ancestry of the Fungal Clade Ustilaginomycotina.</title>
        <authorList>
            <person name="Kijpornyongpan T."/>
            <person name="Mondo S.J."/>
            <person name="Barry K."/>
            <person name="Sandor L."/>
            <person name="Lee J."/>
            <person name="Lipzen A."/>
            <person name="Pangilinan J."/>
            <person name="LaButti K."/>
            <person name="Hainaut M."/>
            <person name="Henrissat B."/>
            <person name="Grigoriev I.V."/>
            <person name="Spatafora J.W."/>
            <person name="Aime M.C."/>
        </authorList>
    </citation>
    <scope>NUCLEOTIDE SEQUENCE [LARGE SCALE GENOMIC DNA]</scope>
    <source>
        <strain evidence="7 8">MCA 3882</strain>
    </source>
</reference>
<feature type="repeat" description="WD" evidence="5">
    <location>
        <begin position="363"/>
        <end position="394"/>
    </location>
</feature>
<accession>A0A316VNL6</accession>
<dbReference type="RefSeq" id="XP_025358013.1">
    <property type="nucleotide sequence ID" value="XM_025500715.1"/>
</dbReference>
<keyword evidence="2 5" id="KW-0853">WD repeat</keyword>
<feature type="compositionally biased region" description="Low complexity" evidence="6">
    <location>
        <begin position="98"/>
        <end position="116"/>
    </location>
</feature>
<keyword evidence="8" id="KW-1185">Reference proteome</keyword>
<feature type="repeat" description="WD" evidence="5">
    <location>
        <begin position="607"/>
        <end position="654"/>
    </location>
</feature>
<dbReference type="SUPFAM" id="SSF50978">
    <property type="entry name" value="WD40 repeat-like"/>
    <property type="match status" value="1"/>
</dbReference>
<dbReference type="Pfam" id="PF08513">
    <property type="entry name" value="LisH"/>
    <property type="match status" value="1"/>
</dbReference>
<feature type="compositionally biased region" description="Basic and acidic residues" evidence="6">
    <location>
        <begin position="228"/>
        <end position="238"/>
    </location>
</feature>
<dbReference type="InterPro" id="IPR019775">
    <property type="entry name" value="WD40_repeat_CS"/>
</dbReference>
<dbReference type="Proteomes" id="UP000245771">
    <property type="component" value="Unassembled WGS sequence"/>
</dbReference>
<dbReference type="PROSITE" id="PS50294">
    <property type="entry name" value="WD_REPEATS_REGION"/>
    <property type="match status" value="5"/>
</dbReference>
<feature type="region of interest" description="Disordered" evidence="6">
    <location>
        <begin position="841"/>
        <end position="907"/>
    </location>
</feature>
<name>A0A316VNL6_9BASI</name>
<protein>
    <submittedName>
        <fullName evidence="7">WD40 repeat-like protein</fullName>
    </submittedName>
</protein>
<feature type="region of interest" description="Disordered" evidence="6">
    <location>
        <begin position="74"/>
        <end position="283"/>
    </location>
</feature>
<evidence type="ECO:0000256" key="5">
    <source>
        <dbReference type="PROSITE-ProRule" id="PRU00221"/>
    </source>
</evidence>
<evidence type="ECO:0000313" key="7">
    <source>
        <dbReference type="EMBL" id="PWN37711.1"/>
    </source>
</evidence>
<feature type="compositionally biased region" description="Low complexity" evidence="6">
    <location>
        <begin position="258"/>
        <end position="283"/>
    </location>
</feature>
<feature type="repeat" description="WD" evidence="5">
    <location>
        <begin position="404"/>
        <end position="445"/>
    </location>
</feature>
<dbReference type="EMBL" id="KZ819602">
    <property type="protein sequence ID" value="PWN37711.1"/>
    <property type="molecule type" value="Genomic_DNA"/>
</dbReference>
<dbReference type="OrthoDB" id="10264639at2759"/>
<comment type="subcellular location">
    <subcellularLocation>
        <location evidence="1">Nucleus</location>
    </subcellularLocation>
</comment>
<dbReference type="InterPro" id="IPR006594">
    <property type="entry name" value="LisH"/>
</dbReference>
<evidence type="ECO:0000256" key="4">
    <source>
        <dbReference type="ARBA" id="ARBA00023242"/>
    </source>
</evidence>
<dbReference type="InterPro" id="IPR001680">
    <property type="entry name" value="WD40_rpt"/>
</dbReference>
<dbReference type="InterPro" id="IPR020472">
    <property type="entry name" value="WD40_PAC1"/>
</dbReference>
<feature type="region of interest" description="Disordered" evidence="6">
    <location>
        <begin position="543"/>
        <end position="585"/>
    </location>
</feature>
<gene>
    <name evidence="7" type="ORF">FA14DRAFT_176996</name>
</gene>
<feature type="repeat" description="WD" evidence="5">
    <location>
        <begin position="498"/>
        <end position="533"/>
    </location>
</feature>
<dbReference type="InParanoid" id="A0A316VNL6"/>
<proteinExistence type="predicted"/>
<dbReference type="AlphaFoldDB" id="A0A316VNL6"/>
<feature type="repeat" description="WD" evidence="5">
    <location>
        <begin position="305"/>
        <end position="339"/>
    </location>
</feature>
<dbReference type="Pfam" id="PF00400">
    <property type="entry name" value="WD40"/>
    <property type="match status" value="6"/>
</dbReference>
<dbReference type="GO" id="GO:0034967">
    <property type="term" value="C:Set3 complex"/>
    <property type="evidence" value="ECO:0007669"/>
    <property type="project" value="TreeGrafter"/>
</dbReference>
<feature type="region of interest" description="Disordered" evidence="6">
    <location>
        <begin position="955"/>
        <end position="977"/>
    </location>
</feature>
<dbReference type="CDD" id="cd00200">
    <property type="entry name" value="WD40"/>
    <property type="match status" value="1"/>
</dbReference>
<feature type="repeat" description="WD" evidence="5">
    <location>
        <begin position="655"/>
        <end position="696"/>
    </location>
</feature>
<sequence length="977" mass="104427">MSTSAPILSASQINLLIYHYLKESGFHHSCFNFRHESRLDDEPLSHEAVIEPGRLIQVLEKGLLYMSVEAHVDDDGREKPCSAPFSIIGPDHTCDGISKSSRSQSGKPSEVPQRLTPSPPPRPAVRMVETSVQTQPERKSVSRASSVAPSNEGSTTNGRHATSEDRSSKVASTSKSKLEVVPEEATTSEGGKRKSDAKASKGEKRAKRDSTPKANGRVTPLETATNGSEHEEGERENGESQEADSTATAPPAKKNKRGANASKNTNTTNNGTTKGANKGNANAWVPSLTGKAKGKQIGAQNIAKLRGHTAEVFVSAWNPAVPGLLASGAGDATVRIWDLGAALNGGDLVDFESITPTVCKHLPSTHAKDVSALSWNPDGTLLASGSYDGILRLWTPQGDLHLVMSMHQGPIFAVRWNRKGNFILSGSADGTAIVWDLNSGKVRQQFSSHSDSVLDIDWLTGSLDGNPSKDADNTLATCSADNSINILRLGENKPIKTLKGHSDEVNAIRFDPTGTLLASVSDDATARIWNLETILGPSVIGGSLNARNSSGNPSASGKRSSTTPRPTRGGSADRMDVDDESSVGDTSGGIAGDLLGSGANPYCRFVLSGHKKDIFAVAWAPHVRESNTPRLLATASFDNTARIWNAEDGSCLRVFQEHTDSVYSVCFSPDRRFLVTGGMDHRLFVSSVETGDVVMAHAAAGGIFDVSWHANRRRKAIEGVNAKAGNTGDADATMKVKEEEGEEKAEGVENNSNTATLDAVNGMQGQHHLALSQADKSLVVLDLSQLRFRNEIQQSSAAISAAQLKVEAAKKKAITEREGIEMHTKMPSLNLDKSERKGYIPPEHLSRKTPPGMKQSRNKGKAIEIPVKKKEKKKKPATLLFPDSGSSDPTTSGAASSSNTHGEKAANFGGDLVSHTVDLQAVRAAIKARKEAEKLQREGKEMITFRSGLSLKHSIIPGYLPPTKLPSSPKTKREKSQ</sequence>
<dbReference type="PANTHER" id="PTHR22846:SF2">
    <property type="entry name" value="F-BOX-LIKE_WD REPEAT-CONTAINING PROTEIN EBI"/>
    <property type="match status" value="1"/>
</dbReference>
<dbReference type="STRING" id="1280837.A0A316VNL6"/>
<dbReference type="SMART" id="SM00320">
    <property type="entry name" value="WD40"/>
    <property type="match status" value="7"/>
</dbReference>